<keyword evidence="6 9" id="KW-0057">Aromatic amino acid biosynthesis</keyword>
<evidence type="ECO:0000313" key="12">
    <source>
        <dbReference type="EMBL" id="NKZ38845.1"/>
    </source>
</evidence>
<name>A0A846ZKK9_9GAMM</name>
<feature type="active site" description="Proton acceptor" evidence="9">
    <location>
        <position position="76"/>
    </location>
</feature>
<feature type="active site" description="Proton acceptor" evidence="9">
    <location>
        <position position="87"/>
    </location>
</feature>
<evidence type="ECO:0000256" key="11">
    <source>
        <dbReference type="SAM" id="MobiDB-lite"/>
    </source>
</evidence>
<comment type="caution">
    <text evidence="12">The sequence shown here is derived from an EMBL/GenBank/DDBJ whole genome shotgun (WGS) entry which is preliminary data.</text>
</comment>
<dbReference type="PROSITE" id="PS00167">
    <property type="entry name" value="TRP_SYNTHASE_ALPHA"/>
    <property type="match status" value="1"/>
</dbReference>
<dbReference type="NCBIfam" id="TIGR00262">
    <property type="entry name" value="trpA"/>
    <property type="match status" value="1"/>
</dbReference>
<protein>
    <recommendedName>
        <fullName evidence="9">Tryptophan synthase alpha chain</fullName>
        <ecNumber evidence="9">4.2.1.20</ecNumber>
    </recommendedName>
</protein>
<dbReference type="GO" id="GO:0004834">
    <property type="term" value="F:tryptophan synthase activity"/>
    <property type="evidence" value="ECO:0007669"/>
    <property type="project" value="UniProtKB-UniRule"/>
</dbReference>
<organism evidence="12 13">
    <name type="scientific">Oleiagrimonas citrea</name>
    <dbReference type="NCBI Taxonomy" id="1665687"/>
    <lineage>
        <taxon>Bacteria</taxon>
        <taxon>Pseudomonadati</taxon>
        <taxon>Pseudomonadota</taxon>
        <taxon>Gammaproteobacteria</taxon>
        <taxon>Lysobacterales</taxon>
        <taxon>Rhodanobacteraceae</taxon>
        <taxon>Oleiagrimonas</taxon>
    </lineage>
</organism>
<comment type="pathway">
    <text evidence="2 9">Amino-acid biosynthesis; L-tryptophan biosynthesis; L-tryptophan from chorismate: step 5/5.</text>
</comment>
<comment type="function">
    <text evidence="1 9">The alpha subunit is responsible for the aldol cleavage of indoleglycerol phosphate to indole and glyceraldehyde 3-phosphate.</text>
</comment>
<dbReference type="AlphaFoldDB" id="A0A846ZKK9"/>
<dbReference type="EMBL" id="JAAZQD010000003">
    <property type="protein sequence ID" value="NKZ38845.1"/>
    <property type="molecule type" value="Genomic_DNA"/>
</dbReference>
<evidence type="ECO:0000256" key="6">
    <source>
        <dbReference type="ARBA" id="ARBA00023141"/>
    </source>
</evidence>
<gene>
    <name evidence="9" type="primary">trpA</name>
    <name evidence="12" type="ORF">HF690_07715</name>
</gene>
<feature type="region of interest" description="Disordered" evidence="11">
    <location>
        <begin position="1"/>
        <end position="21"/>
    </location>
</feature>
<reference evidence="12 13" key="1">
    <citation type="journal article" date="2017" name="Int. J. Syst. Evol. Microbiol.">
        <title>Oleiagrimonas citrea sp. nov., a marine bacterium isolated from tidal flat sediment and emended description of the genus Oleiagrimonas Fang et al. 2015 and Oleiagrimonas soli.</title>
        <authorList>
            <person name="Yang S.H."/>
            <person name="Seo H.S."/>
            <person name="Seong C.N."/>
            <person name="Kwon K.K."/>
        </authorList>
    </citation>
    <scope>NUCLEOTIDE SEQUENCE [LARGE SCALE GENOMIC DNA]</scope>
    <source>
        <strain evidence="12 13">MEBiC09124</strain>
    </source>
</reference>
<evidence type="ECO:0000256" key="5">
    <source>
        <dbReference type="ARBA" id="ARBA00022822"/>
    </source>
</evidence>
<keyword evidence="4 9" id="KW-0028">Amino-acid biosynthesis</keyword>
<evidence type="ECO:0000256" key="8">
    <source>
        <dbReference type="ARBA" id="ARBA00049047"/>
    </source>
</evidence>
<dbReference type="PROSITE" id="PS50007">
    <property type="entry name" value="PIPLC_X_DOMAIN"/>
    <property type="match status" value="1"/>
</dbReference>
<evidence type="ECO:0000256" key="10">
    <source>
        <dbReference type="RuleBase" id="RU003662"/>
    </source>
</evidence>
<dbReference type="CDD" id="cd04724">
    <property type="entry name" value="Tryptophan_synthase_alpha"/>
    <property type="match status" value="1"/>
</dbReference>
<dbReference type="SUPFAM" id="SSF51366">
    <property type="entry name" value="Ribulose-phoshate binding barrel"/>
    <property type="match status" value="1"/>
</dbReference>
<evidence type="ECO:0000256" key="2">
    <source>
        <dbReference type="ARBA" id="ARBA00004733"/>
    </source>
</evidence>
<dbReference type="Gene3D" id="3.20.20.70">
    <property type="entry name" value="Aldolase class I"/>
    <property type="match status" value="1"/>
</dbReference>
<evidence type="ECO:0000256" key="3">
    <source>
        <dbReference type="ARBA" id="ARBA00011270"/>
    </source>
</evidence>
<dbReference type="InterPro" id="IPR018204">
    <property type="entry name" value="Trp_synthase_alpha_AS"/>
</dbReference>
<dbReference type="Pfam" id="PF00290">
    <property type="entry name" value="Trp_syntA"/>
    <property type="match status" value="1"/>
</dbReference>
<dbReference type="EC" id="4.2.1.20" evidence="9"/>
<comment type="catalytic activity">
    <reaction evidence="8 9">
        <text>(1S,2R)-1-C-(indol-3-yl)glycerol 3-phosphate + L-serine = D-glyceraldehyde 3-phosphate + L-tryptophan + H2O</text>
        <dbReference type="Rhea" id="RHEA:10532"/>
        <dbReference type="ChEBI" id="CHEBI:15377"/>
        <dbReference type="ChEBI" id="CHEBI:33384"/>
        <dbReference type="ChEBI" id="CHEBI:57912"/>
        <dbReference type="ChEBI" id="CHEBI:58866"/>
        <dbReference type="ChEBI" id="CHEBI:59776"/>
        <dbReference type="EC" id="4.2.1.20"/>
    </reaction>
</comment>
<dbReference type="HAMAP" id="MF_00131">
    <property type="entry name" value="Trp_synth_alpha"/>
    <property type="match status" value="1"/>
</dbReference>
<dbReference type="Proteomes" id="UP000541636">
    <property type="component" value="Unassembled WGS sequence"/>
</dbReference>
<comment type="subunit">
    <text evidence="3 9">Tetramer of two alpha and two beta chains.</text>
</comment>
<sequence length="292" mass="31141">MQPVRPGRQGRAHHRRARGHRTVSTAIDNRLDRRFTALKAAGRTGLVPFITAGDPAPELTVPVMHALVAAGADVIELGMPFSDPMADGPVIQHASERALRHGVSVAQVLEWVRAFRRDDAETPVVLMGYLNPVEIMGVERFAASAADAGVDGVLLVDCPIEEDATAAPLREAGLRRILLTAPTTAEARLQRACELAEGFLYYVSFAGITGAARLSVDAIAERVADIRKRSRAPVAVGFGVRDADSARAIAAFADAVVIGSALVESLAGSEDAGQVEQRVRTFLEPIRTALDR</sequence>
<feature type="compositionally biased region" description="Basic residues" evidence="11">
    <location>
        <begin position="8"/>
        <end position="21"/>
    </location>
</feature>
<dbReference type="InterPro" id="IPR002028">
    <property type="entry name" value="Trp_synthase_suA"/>
</dbReference>
<evidence type="ECO:0000256" key="9">
    <source>
        <dbReference type="HAMAP-Rule" id="MF_00131"/>
    </source>
</evidence>
<dbReference type="UniPathway" id="UPA00035">
    <property type="reaction ID" value="UER00044"/>
</dbReference>
<dbReference type="GO" id="GO:0005829">
    <property type="term" value="C:cytosol"/>
    <property type="evidence" value="ECO:0007669"/>
    <property type="project" value="TreeGrafter"/>
</dbReference>
<evidence type="ECO:0000256" key="7">
    <source>
        <dbReference type="ARBA" id="ARBA00023239"/>
    </source>
</evidence>
<dbReference type="FunFam" id="3.20.20.70:FF:000037">
    <property type="entry name" value="Tryptophan synthase alpha chain"/>
    <property type="match status" value="1"/>
</dbReference>
<dbReference type="InterPro" id="IPR013785">
    <property type="entry name" value="Aldolase_TIM"/>
</dbReference>
<dbReference type="PANTHER" id="PTHR43406:SF1">
    <property type="entry name" value="TRYPTOPHAN SYNTHASE ALPHA CHAIN, CHLOROPLASTIC"/>
    <property type="match status" value="1"/>
</dbReference>
<dbReference type="InterPro" id="IPR011060">
    <property type="entry name" value="RibuloseP-bd_barrel"/>
</dbReference>
<evidence type="ECO:0000256" key="1">
    <source>
        <dbReference type="ARBA" id="ARBA00003365"/>
    </source>
</evidence>
<evidence type="ECO:0000313" key="13">
    <source>
        <dbReference type="Proteomes" id="UP000541636"/>
    </source>
</evidence>
<keyword evidence="7 9" id="KW-0456">Lyase</keyword>
<proteinExistence type="inferred from homology"/>
<evidence type="ECO:0000256" key="4">
    <source>
        <dbReference type="ARBA" id="ARBA00022605"/>
    </source>
</evidence>
<keyword evidence="13" id="KW-1185">Reference proteome</keyword>
<dbReference type="PANTHER" id="PTHR43406">
    <property type="entry name" value="TRYPTOPHAN SYNTHASE, ALPHA CHAIN"/>
    <property type="match status" value="1"/>
</dbReference>
<keyword evidence="5 9" id="KW-0822">Tryptophan biosynthesis</keyword>
<comment type="similarity">
    <text evidence="9 10">Belongs to the TrpA family.</text>
</comment>
<accession>A0A846ZKK9</accession>